<evidence type="ECO:0000313" key="4">
    <source>
        <dbReference type="Proteomes" id="UP001500218"/>
    </source>
</evidence>
<dbReference type="Proteomes" id="UP001500218">
    <property type="component" value="Unassembled WGS sequence"/>
</dbReference>
<evidence type="ECO:0000256" key="1">
    <source>
        <dbReference type="SAM" id="MobiDB-lite"/>
    </source>
</evidence>
<dbReference type="Pfam" id="PF05922">
    <property type="entry name" value="Inhibitor_I9"/>
    <property type="match status" value="1"/>
</dbReference>
<feature type="region of interest" description="Disordered" evidence="1">
    <location>
        <begin position="109"/>
        <end position="130"/>
    </location>
</feature>
<evidence type="ECO:0000259" key="2">
    <source>
        <dbReference type="Pfam" id="PF05922"/>
    </source>
</evidence>
<dbReference type="EMBL" id="BAAALT010000127">
    <property type="protein sequence ID" value="GAA1814267.1"/>
    <property type="molecule type" value="Genomic_DNA"/>
</dbReference>
<name>A0ABN2M8L9_9ACTN</name>
<dbReference type="InterPro" id="IPR010259">
    <property type="entry name" value="S8pro/Inhibitor_I9"/>
</dbReference>
<proteinExistence type="predicted"/>
<accession>A0ABN2M8L9</accession>
<dbReference type="Gene3D" id="3.30.70.80">
    <property type="entry name" value="Peptidase S8 propeptide/proteinase inhibitor I9"/>
    <property type="match status" value="1"/>
</dbReference>
<feature type="domain" description="Inhibitor I9" evidence="2">
    <location>
        <begin position="38"/>
        <end position="80"/>
    </location>
</feature>
<reference evidence="3 4" key="1">
    <citation type="journal article" date="2019" name="Int. J. Syst. Evol. Microbiol.">
        <title>The Global Catalogue of Microorganisms (GCM) 10K type strain sequencing project: providing services to taxonomists for standard genome sequencing and annotation.</title>
        <authorList>
            <consortium name="The Broad Institute Genomics Platform"/>
            <consortium name="The Broad Institute Genome Sequencing Center for Infectious Disease"/>
            <person name="Wu L."/>
            <person name="Ma J."/>
        </authorList>
    </citation>
    <scope>NUCLEOTIDE SEQUENCE [LARGE SCALE GENOMIC DNA]</scope>
    <source>
        <strain evidence="3 4">JCM 13250</strain>
    </source>
</reference>
<protein>
    <recommendedName>
        <fullName evidence="2">Inhibitor I9 domain-containing protein</fullName>
    </recommendedName>
</protein>
<gene>
    <name evidence="3" type="ORF">GCM10009682_39120</name>
</gene>
<keyword evidence="4" id="KW-1185">Reference proteome</keyword>
<dbReference type="InterPro" id="IPR037045">
    <property type="entry name" value="S8pro/Inhibitor_I9_sf"/>
</dbReference>
<dbReference type="SUPFAM" id="SSF54897">
    <property type="entry name" value="Protease propeptides/inhibitors"/>
    <property type="match status" value="1"/>
</dbReference>
<evidence type="ECO:0000313" key="3">
    <source>
        <dbReference type="EMBL" id="GAA1814267.1"/>
    </source>
</evidence>
<organism evidence="3 4">
    <name type="scientific">Luedemannella flava</name>
    <dbReference type="NCBI Taxonomy" id="349316"/>
    <lineage>
        <taxon>Bacteria</taxon>
        <taxon>Bacillati</taxon>
        <taxon>Actinomycetota</taxon>
        <taxon>Actinomycetes</taxon>
        <taxon>Micromonosporales</taxon>
        <taxon>Micromonosporaceae</taxon>
        <taxon>Luedemannella</taxon>
    </lineage>
</organism>
<sequence length="130" mass="14161">MKVPAGRDVVAGQYIVVYKDGTSATVGERVEDGAKGRGGRIAHKDGKSINGFSAKLSDAALAEVRSDPAVAYVEADVTVSVEETAASWGLDRVNQRSLPLDTERHLVRQRDRDRAVGSEWRRSGARRLQR</sequence>
<feature type="compositionally biased region" description="Basic and acidic residues" evidence="1">
    <location>
        <begin position="109"/>
        <end position="122"/>
    </location>
</feature>
<comment type="caution">
    <text evidence="3">The sequence shown here is derived from an EMBL/GenBank/DDBJ whole genome shotgun (WGS) entry which is preliminary data.</text>
</comment>